<gene>
    <name evidence="1" type="ORF">F2Q69_00060038</name>
</gene>
<dbReference type="Proteomes" id="UP000712600">
    <property type="component" value="Unassembled WGS sequence"/>
</dbReference>
<comment type="caution">
    <text evidence="1">The sequence shown here is derived from an EMBL/GenBank/DDBJ whole genome shotgun (WGS) entry which is preliminary data.</text>
</comment>
<name>A0A8S9RCA5_BRACR</name>
<evidence type="ECO:0000313" key="1">
    <source>
        <dbReference type="EMBL" id="KAF3570431.1"/>
    </source>
</evidence>
<organism evidence="1 2">
    <name type="scientific">Brassica cretica</name>
    <name type="common">Mustard</name>
    <dbReference type="NCBI Taxonomy" id="69181"/>
    <lineage>
        <taxon>Eukaryota</taxon>
        <taxon>Viridiplantae</taxon>
        <taxon>Streptophyta</taxon>
        <taxon>Embryophyta</taxon>
        <taxon>Tracheophyta</taxon>
        <taxon>Spermatophyta</taxon>
        <taxon>Magnoliopsida</taxon>
        <taxon>eudicotyledons</taxon>
        <taxon>Gunneridae</taxon>
        <taxon>Pentapetalae</taxon>
        <taxon>rosids</taxon>
        <taxon>malvids</taxon>
        <taxon>Brassicales</taxon>
        <taxon>Brassicaceae</taxon>
        <taxon>Brassiceae</taxon>
        <taxon>Brassica</taxon>
    </lineage>
</organism>
<dbReference type="EMBL" id="QGKX02000095">
    <property type="protein sequence ID" value="KAF3570431.1"/>
    <property type="molecule type" value="Genomic_DNA"/>
</dbReference>
<protein>
    <submittedName>
        <fullName evidence="1">Uncharacterized protein</fullName>
    </submittedName>
</protein>
<proteinExistence type="predicted"/>
<accession>A0A8S9RCA5</accession>
<reference evidence="1" key="1">
    <citation type="submission" date="2019-12" db="EMBL/GenBank/DDBJ databases">
        <title>Genome sequencing and annotation of Brassica cretica.</title>
        <authorList>
            <person name="Studholme D.J."/>
            <person name="Sarris P."/>
        </authorList>
    </citation>
    <scope>NUCLEOTIDE SEQUENCE</scope>
    <source>
        <strain evidence="1">PFS-109/04</strain>
        <tissue evidence="1">Leaf</tissue>
    </source>
</reference>
<sequence length="266" mass="29938">MAGGELRNGIRKACALLIVIDGIEGWICIQRSCIKLIDLTDVVKMRNSRAAKTANTWSGFTFMLPLFSAHFTDLLGQILHHPSLFFSLFFEATVTFELLHDFCNGVRYGFIVLNPINSDARAVFFNVLLAFELQKLDGSLFRHEIGVSGTDAGSGEKEPERTKVKKLAVYGNLIFGGFDTAHALARRSESLTTTEGSKAKFKYEKIPNSHLINEAMQHFTSHPKRPPSIITTPFCSNYSEKKCKLLRYLQVTKRWSLSRQINLSKD</sequence>
<evidence type="ECO:0000313" key="2">
    <source>
        <dbReference type="Proteomes" id="UP000712600"/>
    </source>
</evidence>
<dbReference type="AlphaFoldDB" id="A0A8S9RCA5"/>